<evidence type="ECO:0000256" key="1">
    <source>
        <dbReference type="SAM" id="MobiDB-lite"/>
    </source>
</evidence>
<protein>
    <submittedName>
        <fullName evidence="3">Uncharacterized protein</fullName>
    </submittedName>
</protein>
<feature type="non-terminal residue" evidence="3">
    <location>
        <position position="207"/>
    </location>
</feature>
<evidence type="ECO:0000313" key="4">
    <source>
        <dbReference type="Proteomes" id="UP001497623"/>
    </source>
</evidence>
<proteinExistence type="predicted"/>
<evidence type="ECO:0000313" key="3">
    <source>
        <dbReference type="EMBL" id="CAL4135306.1"/>
    </source>
</evidence>
<feature type="chain" id="PRO_5043763553" evidence="2">
    <location>
        <begin position="25"/>
        <end position="207"/>
    </location>
</feature>
<organism evidence="3 4">
    <name type="scientific">Meganyctiphanes norvegica</name>
    <name type="common">Northern krill</name>
    <name type="synonym">Thysanopoda norvegica</name>
    <dbReference type="NCBI Taxonomy" id="48144"/>
    <lineage>
        <taxon>Eukaryota</taxon>
        <taxon>Metazoa</taxon>
        <taxon>Ecdysozoa</taxon>
        <taxon>Arthropoda</taxon>
        <taxon>Crustacea</taxon>
        <taxon>Multicrustacea</taxon>
        <taxon>Malacostraca</taxon>
        <taxon>Eumalacostraca</taxon>
        <taxon>Eucarida</taxon>
        <taxon>Euphausiacea</taxon>
        <taxon>Euphausiidae</taxon>
        <taxon>Meganyctiphanes</taxon>
    </lineage>
</organism>
<feature type="compositionally biased region" description="Basic residues" evidence="1">
    <location>
        <begin position="27"/>
        <end position="38"/>
    </location>
</feature>
<feature type="region of interest" description="Disordered" evidence="1">
    <location>
        <begin position="27"/>
        <end position="46"/>
    </location>
</feature>
<dbReference type="Proteomes" id="UP001497623">
    <property type="component" value="Unassembled WGS sequence"/>
</dbReference>
<evidence type="ECO:0000256" key="2">
    <source>
        <dbReference type="SAM" id="SignalP"/>
    </source>
</evidence>
<keyword evidence="2" id="KW-0732">Signal</keyword>
<sequence>MKTSWALLILTGMMHLLTEAGVQAQNRKRLKKKDRNRSKITPLISPPPESVVVEEDFSDILNEDEVEPEPGMFTNTPFSFINTSHSELAAQGQSTPGEPGVQLGQMQTVLLLLQRVSDRLTVFETLNNQRAERIDSIHYRITRMELQAEERKGIMADMSNTVRHRMEATDFELERVADLLDEIKTAIAGLNLRHNDLKQAVTSIKTK</sequence>
<gene>
    <name evidence="3" type="ORF">MNOR_LOCUS27556</name>
</gene>
<dbReference type="EMBL" id="CAXKWB010029195">
    <property type="protein sequence ID" value="CAL4135306.1"/>
    <property type="molecule type" value="Genomic_DNA"/>
</dbReference>
<reference evidence="3 4" key="1">
    <citation type="submission" date="2024-05" db="EMBL/GenBank/DDBJ databases">
        <authorList>
            <person name="Wallberg A."/>
        </authorList>
    </citation>
    <scope>NUCLEOTIDE SEQUENCE [LARGE SCALE GENOMIC DNA]</scope>
</reference>
<name>A0AAV2RR93_MEGNR</name>
<feature type="signal peptide" evidence="2">
    <location>
        <begin position="1"/>
        <end position="24"/>
    </location>
</feature>
<keyword evidence="4" id="KW-1185">Reference proteome</keyword>
<accession>A0AAV2RR93</accession>
<comment type="caution">
    <text evidence="3">The sequence shown here is derived from an EMBL/GenBank/DDBJ whole genome shotgun (WGS) entry which is preliminary data.</text>
</comment>
<dbReference type="AlphaFoldDB" id="A0AAV2RR93"/>